<dbReference type="InterPro" id="IPR016944">
    <property type="entry name" value="UCP030066"/>
</dbReference>
<keyword evidence="7" id="KW-1185">Reference proteome</keyword>
<protein>
    <submittedName>
        <fullName evidence="6">DoxX-like family protein</fullName>
    </submittedName>
</protein>
<dbReference type="Pfam" id="PF13564">
    <property type="entry name" value="DoxX_2"/>
    <property type="match status" value="1"/>
</dbReference>
<dbReference type="AlphaFoldDB" id="A0A1N7R104"/>
<keyword evidence="4 5" id="KW-0472">Membrane</keyword>
<evidence type="ECO:0000256" key="5">
    <source>
        <dbReference type="SAM" id="Phobius"/>
    </source>
</evidence>
<dbReference type="OrthoDB" id="7960583at2"/>
<evidence type="ECO:0000313" key="6">
    <source>
        <dbReference type="EMBL" id="SIT28397.1"/>
    </source>
</evidence>
<organism evidence="6 7">
    <name type="scientific">Filimonas lacunae</name>
    <dbReference type="NCBI Taxonomy" id="477680"/>
    <lineage>
        <taxon>Bacteria</taxon>
        <taxon>Pseudomonadati</taxon>
        <taxon>Bacteroidota</taxon>
        <taxon>Chitinophagia</taxon>
        <taxon>Chitinophagales</taxon>
        <taxon>Chitinophagaceae</taxon>
        <taxon>Filimonas</taxon>
    </lineage>
</organism>
<sequence length="125" mass="13850">MKSKQLVVGHWIAVSLFALLMLMDAIGGLTHAQAGVDSIKKLGYPEYVLTIIGVAKLIGVAAIVQPQYPILREWGYAGFAINFVIAFLSWLLVGGWYGPLLPPIIMLLFMCLPYILWKKSETELD</sequence>
<dbReference type="GO" id="GO:0016020">
    <property type="term" value="C:membrane"/>
    <property type="evidence" value="ECO:0007669"/>
    <property type="project" value="UniProtKB-SubCell"/>
</dbReference>
<dbReference type="EMBL" id="FTOR01000008">
    <property type="protein sequence ID" value="SIT28397.1"/>
    <property type="molecule type" value="Genomic_DNA"/>
</dbReference>
<evidence type="ECO:0000256" key="3">
    <source>
        <dbReference type="ARBA" id="ARBA00022989"/>
    </source>
</evidence>
<dbReference type="PIRSF" id="PIRSF030066">
    <property type="entry name" value="UCP030066"/>
    <property type="match status" value="1"/>
</dbReference>
<keyword evidence="2 5" id="KW-0812">Transmembrane</keyword>
<dbReference type="InterPro" id="IPR032808">
    <property type="entry name" value="DoxX"/>
</dbReference>
<name>A0A1N7R104_9BACT</name>
<feature type="transmembrane region" description="Helical" evidence="5">
    <location>
        <begin position="42"/>
        <end position="64"/>
    </location>
</feature>
<evidence type="ECO:0000256" key="4">
    <source>
        <dbReference type="ARBA" id="ARBA00023136"/>
    </source>
</evidence>
<reference evidence="7" key="1">
    <citation type="submission" date="2017-01" db="EMBL/GenBank/DDBJ databases">
        <authorList>
            <person name="Varghese N."/>
            <person name="Submissions S."/>
        </authorList>
    </citation>
    <scope>NUCLEOTIDE SEQUENCE [LARGE SCALE GENOMIC DNA]</scope>
    <source>
        <strain evidence="7">DSM 21054</strain>
    </source>
</reference>
<proteinExistence type="predicted"/>
<feature type="transmembrane region" description="Helical" evidence="5">
    <location>
        <begin position="100"/>
        <end position="117"/>
    </location>
</feature>
<evidence type="ECO:0000313" key="7">
    <source>
        <dbReference type="Proteomes" id="UP000186917"/>
    </source>
</evidence>
<evidence type="ECO:0000256" key="1">
    <source>
        <dbReference type="ARBA" id="ARBA00004141"/>
    </source>
</evidence>
<dbReference type="STRING" id="477680.SAMN05421788_10817"/>
<gene>
    <name evidence="6" type="ORF">SAMN05421788_10817</name>
</gene>
<keyword evidence="3 5" id="KW-1133">Transmembrane helix</keyword>
<dbReference type="RefSeq" id="WP_076381061.1">
    <property type="nucleotide sequence ID" value="NZ_AP017422.1"/>
</dbReference>
<feature type="transmembrane region" description="Helical" evidence="5">
    <location>
        <begin position="76"/>
        <end position="94"/>
    </location>
</feature>
<accession>A0A1N7R104</accession>
<comment type="subcellular location">
    <subcellularLocation>
        <location evidence="1">Membrane</location>
        <topology evidence="1">Multi-pass membrane protein</topology>
    </subcellularLocation>
</comment>
<evidence type="ECO:0000256" key="2">
    <source>
        <dbReference type="ARBA" id="ARBA00022692"/>
    </source>
</evidence>
<dbReference type="Proteomes" id="UP000186917">
    <property type="component" value="Unassembled WGS sequence"/>
</dbReference>